<dbReference type="Proteomes" id="UP000282759">
    <property type="component" value="Unassembled WGS sequence"/>
</dbReference>
<reference evidence="5 6" key="1">
    <citation type="submission" date="2019-01" db="EMBL/GenBank/DDBJ databases">
        <authorList>
            <person name="Chen W.-M."/>
        </authorList>
    </citation>
    <scope>NUCLEOTIDE SEQUENCE [LARGE SCALE GENOMIC DNA]</scope>
    <source>
        <strain evidence="5 6">YBJ-36</strain>
    </source>
</reference>
<dbReference type="Pfam" id="PF16371">
    <property type="entry name" value="MetallophosN"/>
    <property type="match status" value="1"/>
</dbReference>
<keyword evidence="1" id="KW-0732">Signal</keyword>
<sequence>MKKIGKILLCLLFSSTIAVAQQKVTGYVFNDINGNRTKDSKEKGIAGVSVTNGIQVTRTNAQGKYQLPVWDDAIIAVIKPAGYAVPLNKNNEPQFFYVHNPKGSPKLKYHGVAPTGPLPSSVDFGLIPAKQDQNFRALIFGDPQVLDERELGYFDKGIVSEVEGIKKVAFGLSMGDLVQDNLDLHIPYSNTVAKIGIPWYNVLGNHDMNVDAPIDSLTDESFTAHFGPANYAFNYGKAHFVIIEDNAFPDTTFKGFRGGMTQSQLRFMENDLKLVDTSSLVILAMHVPLENQSPNSFRKDDRDRVFRMLEKFPHVLVLSAHSHNQRQDFYGKEYGWRNEKPLYEFNIGTTCGNWWSGKIDDRGVADAEMSDGTPKGYAFLNIDGNQYTIDYKVAGKPAAYQINLYHRKVMNDIWWEGRGLIYANFFMGYSGSKVEYRIDARPWKAMKFVEGPDPAFVAKGNEWDLADTLMRGRRPTEAAKCTHLWTAPLPENIGIGAHKIEVRATDVFGQTFYQTSTYRIEKPRY</sequence>
<gene>
    <name evidence="5" type="ORF">EOD41_04420</name>
</gene>
<dbReference type="AlphaFoldDB" id="A0A437MUD9"/>
<dbReference type="EMBL" id="SACK01000002">
    <property type="protein sequence ID" value="RVU01216.1"/>
    <property type="molecule type" value="Genomic_DNA"/>
</dbReference>
<dbReference type="InterPro" id="IPR032285">
    <property type="entry name" value="Metallophos_N"/>
</dbReference>
<dbReference type="InterPro" id="IPR029052">
    <property type="entry name" value="Metallo-depent_PP-like"/>
</dbReference>
<name>A0A437MUD9_9SPHI</name>
<evidence type="ECO:0000259" key="3">
    <source>
        <dbReference type="Pfam" id="PF16370"/>
    </source>
</evidence>
<dbReference type="Gene3D" id="2.60.40.10">
    <property type="entry name" value="Immunoglobulins"/>
    <property type="match status" value="1"/>
</dbReference>
<evidence type="ECO:0000313" key="5">
    <source>
        <dbReference type="EMBL" id="RVU01216.1"/>
    </source>
</evidence>
<feature type="domain" description="Calcineurin-like phosphoesterase C-terminal" evidence="3">
    <location>
        <begin position="344"/>
        <end position="512"/>
    </location>
</feature>
<organism evidence="5 6">
    <name type="scientific">Mucilaginibacter limnophilus</name>
    <dbReference type="NCBI Taxonomy" id="1932778"/>
    <lineage>
        <taxon>Bacteria</taxon>
        <taxon>Pseudomonadati</taxon>
        <taxon>Bacteroidota</taxon>
        <taxon>Sphingobacteriia</taxon>
        <taxon>Sphingobacteriales</taxon>
        <taxon>Sphingobacteriaceae</taxon>
        <taxon>Mucilaginibacter</taxon>
    </lineage>
</organism>
<evidence type="ECO:0000313" key="6">
    <source>
        <dbReference type="Proteomes" id="UP000282759"/>
    </source>
</evidence>
<dbReference type="Gene3D" id="3.60.21.10">
    <property type="match status" value="1"/>
</dbReference>
<proteinExistence type="predicted"/>
<dbReference type="SUPFAM" id="SSF117074">
    <property type="entry name" value="Hypothetical protein PA1324"/>
    <property type="match status" value="1"/>
</dbReference>
<dbReference type="InterPro" id="IPR032288">
    <property type="entry name" value="Metallophos_C"/>
</dbReference>
<dbReference type="PANTHER" id="PTHR43143:SF6">
    <property type="entry name" value="BLL3016 PROTEIN"/>
    <property type="match status" value="1"/>
</dbReference>
<dbReference type="Pfam" id="PF16370">
    <property type="entry name" value="MetallophosC"/>
    <property type="match status" value="1"/>
</dbReference>
<evidence type="ECO:0000259" key="4">
    <source>
        <dbReference type="Pfam" id="PF16371"/>
    </source>
</evidence>
<dbReference type="OrthoDB" id="1776264at2"/>
<feature type="signal peptide" evidence="1">
    <location>
        <begin position="1"/>
        <end position="20"/>
    </location>
</feature>
<dbReference type="InterPro" id="IPR013783">
    <property type="entry name" value="Ig-like_fold"/>
</dbReference>
<protein>
    <submittedName>
        <fullName evidence="5">Metallophosphoesterase</fullName>
    </submittedName>
</protein>
<dbReference type="Pfam" id="PF00149">
    <property type="entry name" value="Metallophos"/>
    <property type="match status" value="1"/>
</dbReference>
<feature type="domain" description="Calcineurin-like phosphoesterase" evidence="2">
    <location>
        <begin position="166"/>
        <end position="324"/>
    </location>
</feature>
<dbReference type="InterPro" id="IPR051918">
    <property type="entry name" value="STPP_CPPED1"/>
</dbReference>
<dbReference type="GO" id="GO:0016787">
    <property type="term" value="F:hydrolase activity"/>
    <property type="evidence" value="ECO:0007669"/>
    <property type="project" value="InterPro"/>
</dbReference>
<dbReference type="SUPFAM" id="SSF56300">
    <property type="entry name" value="Metallo-dependent phosphatases"/>
    <property type="match status" value="1"/>
</dbReference>
<feature type="domain" description="Calcineurin-like phosphoesterase N-terminal" evidence="4">
    <location>
        <begin position="40"/>
        <end position="101"/>
    </location>
</feature>
<dbReference type="PANTHER" id="PTHR43143">
    <property type="entry name" value="METALLOPHOSPHOESTERASE, CALCINEURIN SUPERFAMILY"/>
    <property type="match status" value="1"/>
</dbReference>
<feature type="chain" id="PRO_5019360132" evidence="1">
    <location>
        <begin position="21"/>
        <end position="525"/>
    </location>
</feature>
<dbReference type="InterPro" id="IPR004843">
    <property type="entry name" value="Calcineurin-like_PHP"/>
</dbReference>
<keyword evidence="6" id="KW-1185">Reference proteome</keyword>
<evidence type="ECO:0000256" key="1">
    <source>
        <dbReference type="SAM" id="SignalP"/>
    </source>
</evidence>
<evidence type="ECO:0000259" key="2">
    <source>
        <dbReference type="Pfam" id="PF00149"/>
    </source>
</evidence>
<comment type="caution">
    <text evidence="5">The sequence shown here is derived from an EMBL/GenBank/DDBJ whole genome shotgun (WGS) entry which is preliminary data.</text>
</comment>
<dbReference type="RefSeq" id="WP_127703592.1">
    <property type="nucleotide sequence ID" value="NZ_SACK01000002.1"/>
</dbReference>
<accession>A0A437MUD9</accession>